<sequence>MKAEERRLERDGGGELDREWSGEEIENGIESIIKLGKDSQPKQSALRVARIRAEQAKYNTNHGRWRVWERVRWRCRVAATTTTRKSGKGEGTDEKMEGEEDGGSCRFSRTDGKGRHGRSMKLGKTEFHRPLSITWRTNRSA</sequence>
<evidence type="ECO:0000313" key="2">
    <source>
        <dbReference type="EMBL" id="CAL1402766.1"/>
    </source>
</evidence>
<feature type="region of interest" description="Disordered" evidence="1">
    <location>
        <begin position="1"/>
        <end position="23"/>
    </location>
</feature>
<dbReference type="EMBL" id="OZ034820">
    <property type="protein sequence ID" value="CAL1402766.1"/>
    <property type="molecule type" value="Genomic_DNA"/>
</dbReference>
<name>A0AAV2FWR4_9ROSI</name>
<organism evidence="2 3">
    <name type="scientific">Linum trigynum</name>
    <dbReference type="NCBI Taxonomy" id="586398"/>
    <lineage>
        <taxon>Eukaryota</taxon>
        <taxon>Viridiplantae</taxon>
        <taxon>Streptophyta</taxon>
        <taxon>Embryophyta</taxon>
        <taxon>Tracheophyta</taxon>
        <taxon>Spermatophyta</taxon>
        <taxon>Magnoliopsida</taxon>
        <taxon>eudicotyledons</taxon>
        <taxon>Gunneridae</taxon>
        <taxon>Pentapetalae</taxon>
        <taxon>rosids</taxon>
        <taxon>fabids</taxon>
        <taxon>Malpighiales</taxon>
        <taxon>Linaceae</taxon>
        <taxon>Linum</taxon>
    </lineage>
</organism>
<proteinExistence type="predicted"/>
<dbReference type="Proteomes" id="UP001497516">
    <property type="component" value="Chromosome 7"/>
</dbReference>
<gene>
    <name evidence="2" type="ORF">LTRI10_LOCUS42743</name>
</gene>
<accession>A0AAV2FWR4</accession>
<dbReference type="AlphaFoldDB" id="A0AAV2FWR4"/>
<feature type="region of interest" description="Disordered" evidence="1">
    <location>
        <begin position="80"/>
        <end position="125"/>
    </location>
</feature>
<feature type="compositionally biased region" description="Basic and acidic residues" evidence="1">
    <location>
        <begin position="1"/>
        <end position="21"/>
    </location>
</feature>
<evidence type="ECO:0000313" key="3">
    <source>
        <dbReference type="Proteomes" id="UP001497516"/>
    </source>
</evidence>
<reference evidence="2 3" key="1">
    <citation type="submission" date="2024-04" db="EMBL/GenBank/DDBJ databases">
        <authorList>
            <person name="Fracassetti M."/>
        </authorList>
    </citation>
    <scope>NUCLEOTIDE SEQUENCE [LARGE SCALE GENOMIC DNA]</scope>
</reference>
<protein>
    <submittedName>
        <fullName evidence="2">Uncharacterized protein</fullName>
    </submittedName>
</protein>
<evidence type="ECO:0000256" key="1">
    <source>
        <dbReference type="SAM" id="MobiDB-lite"/>
    </source>
</evidence>
<keyword evidence="3" id="KW-1185">Reference proteome</keyword>